<dbReference type="GO" id="GO:0000480">
    <property type="term" value="P:endonucleolytic cleavage in 5'-ETS of tricistronic rRNA transcript (SSU-rRNA, 5.8S rRNA, LSU-rRNA)"/>
    <property type="evidence" value="ECO:0007669"/>
    <property type="project" value="TreeGrafter"/>
</dbReference>
<dbReference type="Gene3D" id="1.25.10.10">
    <property type="entry name" value="Leucine-rich Repeat Variant"/>
    <property type="match status" value="2"/>
</dbReference>
<evidence type="ECO:0000313" key="3">
    <source>
        <dbReference type="Proteomes" id="UP000504634"/>
    </source>
</evidence>
<dbReference type="InterPro" id="IPR040000">
    <property type="entry name" value="NOP9"/>
</dbReference>
<evidence type="ECO:0000256" key="2">
    <source>
        <dbReference type="PROSITE-ProRule" id="PRU00317"/>
    </source>
</evidence>
<dbReference type="InterPro" id="IPR001313">
    <property type="entry name" value="Pumilio_RNA-bd_rpt"/>
</dbReference>
<dbReference type="GO" id="GO:0030688">
    <property type="term" value="C:preribosome, small subunit precursor"/>
    <property type="evidence" value="ECO:0007669"/>
    <property type="project" value="TreeGrafter"/>
</dbReference>
<dbReference type="AlphaFoldDB" id="A0A6J2TYK7"/>
<dbReference type="Proteomes" id="UP000504634">
    <property type="component" value="Unplaced"/>
</dbReference>
<organism evidence="3 4">
    <name type="scientific">Drosophila lebanonensis</name>
    <name type="common">Fruit fly</name>
    <name type="synonym">Scaptodrosophila lebanonensis</name>
    <dbReference type="NCBI Taxonomy" id="7225"/>
    <lineage>
        <taxon>Eukaryota</taxon>
        <taxon>Metazoa</taxon>
        <taxon>Ecdysozoa</taxon>
        <taxon>Arthropoda</taxon>
        <taxon>Hexapoda</taxon>
        <taxon>Insecta</taxon>
        <taxon>Pterygota</taxon>
        <taxon>Neoptera</taxon>
        <taxon>Endopterygota</taxon>
        <taxon>Diptera</taxon>
        <taxon>Brachycera</taxon>
        <taxon>Muscomorpha</taxon>
        <taxon>Ephydroidea</taxon>
        <taxon>Drosophilidae</taxon>
        <taxon>Scaptodrosophila</taxon>
    </lineage>
</organism>
<reference evidence="4" key="1">
    <citation type="submission" date="2025-08" db="UniProtKB">
        <authorList>
            <consortium name="RefSeq"/>
        </authorList>
    </citation>
    <scope>IDENTIFICATION</scope>
    <source>
        <strain evidence="4">11010-0011.00</strain>
        <tissue evidence="4">Whole body</tissue>
    </source>
</reference>
<sequence length="617" mass="70006">MGRRKKSRFFSNAKGFAKQGIYGRGTHINDETFSYFINILDAIKAGLDDPINMANNVFEQTADQELFLASNQIVSKALESLIGYVDDTHLERYFTKFGDSLRPMCSDPFASHVLQKMIEIAFLRGCGKETDTDVGASLKSAKRTATEITQNEKDFNLKTEFSSAHREQCLNFVVRIGKFVLNNMEDFVWDPCANHIIRTTLLCLVGIYVPKVAFAKGGSDLTKNSTCFAVPTDWYNLMKEFAQRLQMWPQYKEFPYQEHSSALLSVIFIALRKVDKSMLKHLGKKILREAFQEEVSNKNTNDNYNDEQNELVESNSATHHTLPKVYHHQSAIILLENMICVAGTKLLTEVYTLLFKGRIAYLSKQPNTNFTVQKLLQNISVLSEFECVFNELQPHIETLLKIGHTGVVSDVCSACLRLSCKQAQMVTALQTALHVTNNKDKGQQFFICLIKLKPSEVLSNDQSNFIHLHGSLIVQHVLQFNKPISLVNCILNLPATQLVKVFNTPNGSHIVDAFIKSKYVGEKSREKLIRVLIGFYVDFAITRHGSRVFEQCFNAAQDELKVRIIKELADKANMLKGSPYGRIIYSKYGLDTYKLSPSRWQSSFCNINDPRAKSHIN</sequence>
<dbReference type="InterPro" id="IPR016024">
    <property type="entry name" value="ARM-type_fold"/>
</dbReference>
<dbReference type="SUPFAM" id="SSF48371">
    <property type="entry name" value="ARM repeat"/>
    <property type="match status" value="1"/>
</dbReference>
<dbReference type="GO" id="GO:0003723">
    <property type="term" value="F:RNA binding"/>
    <property type="evidence" value="ECO:0007669"/>
    <property type="project" value="InterPro"/>
</dbReference>
<keyword evidence="1" id="KW-0677">Repeat</keyword>
<dbReference type="GO" id="GO:0005730">
    <property type="term" value="C:nucleolus"/>
    <property type="evidence" value="ECO:0007669"/>
    <property type="project" value="TreeGrafter"/>
</dbReference>
<keyword evidence="3" id="KW-1185">Reference proteome</keyword>
<dbReference type="PANTHER" id="PTHR13102">
    <property type="entry name" value="NUCLEOLAR PROTEIN 9"/>
    <property type="match status" value="1"/>
</dbReference>
<evidence type="ECO:0000313" key="4">
    <source>
        <dbReference type="RefSeq" id="XP_030379977.1"/>
    </source>
</evidence>
<name>A0A6J2TYK7_DROLE</name>
<feature type="repeat" description="Pumilio" evidence="2">
    <location>
        <begin position="530"/>
        <end position="566"/>
    </location>
</feature>
<protein>
    <submittedName>
        <fullName evidence="4">Nucleolar protein 9</fullName>
    </submittedName>
</protein>
<dbReference type="GO" id="GO:0000447">
    <property type="term" value="P:endonucleolytic cleavage in ITS1 to separate SSU-rRNA from 5.8S rRNA and LSU-rRNA from tricistronic rRNA transcript (SSU-rRNA, 5.8S rRNA, LSU-rRNA)"/>
    <property type="evidence" value="ECO:0007669"/>
    <property type="project" value="TreeGrafter"/>
</dbReference>
<dbReference type="GO" id="GO:0030686">
    <property type="term" value="C:90S preribosome"/>
    <property type="evidence" value="ECO:0007669"/>
    <property type="project" value="TreeGrafter"/>
</dbReference>
<dbReference type="PANTHER" id="PTHR13102:SF0">
    <property type="entry name" value="NUCLEOLAR PROTEIN 9"/>
    <property type="match status" value="1"/>
</dbReference>
<dbReference type="Pfam" id="PF22493">
    <property type="entry name" value="PUF_NOP9"/>
    <property type="match status" value="1"/>
</dbReference>
<dbReference type="GO" id="GO:0000056">
    <property type="term" value="P:ribosomal small subunit export from nucleus"/>
    <property type="evidence" value="ECO:0007669"/>
    <property type="project" value="TreeGrafter"/>
</dbReference>
<dbReference type="InterPro" id="IPR011989">
    <property type="entry name" value="ARM-like"/>
</dbReference>
<dbReference type="GeneID" id="115628146"/>
<dbReference type="RefSeq" id="XP_030379977.1">
    <property type="nucleotide sequence ID" value="XM_030524117.1"/>
</dbReference>
<dbReference type="OrthoDB" id="9987665at2759"/>
<proteinExistence type="predicted"/>
<accession>A0A6J2TYK7</accession>
<dbReference type="GO" id="GO:0000472">
    <property type="term" value="P:endonucleolytic cleavage to generate mature 5'-end of SSU-rRNA from (SSU-rRNA, 5.8S rRNA, LSU-rRNA)"/>
    <property type="evidence" value="ECO:0007669"/>
    <property type="project" value="TreeGrafter"/>
</dbReference>
<gene>
    <name evidence="4" type="primary">LOC115628146</name>
</gene>
<evidence type="ECO:0000256" key="1">
    <source>
        <dbReference type="ARBA" id="ARBA00022737"/>
    </source>
</evidence>
<dbReference type="PROSITE" id="PS50302">
    <property type="entry name" value="PUM"/>
    <property type="match status" value="1"/>
</dbReference>
<dbReference type="SMART" id="SM00025">
    <property type="entry name" value="Pumilio"/>
    <property type="match status" value="3"/>
</dbReference>